<reference evidence="2" key="1">
    <citation type="journal article" date="2019" name="Int. J. Syst. Evol. Microbiol.">
        <title>The Global Catalogue of Microorganisms (GCM) 10K type strain sequencing project: providing services to taxonomists for standard genome sequencing and annotation.</title>
        <authorList>
            <consortium name="The Broad Institute Genomics Platform"/>
            <consortium name="The Broad Institute Genome Sequencing Center for Infectious Disease"/>
            <person name="Wu L."/>
            <person name="Ma J."/>
        </authorList>
    </citation>
    <scope>NUCLEOTIDE SEQUENCE [LARGE SCALE GENOMIC DNA]</scope>
    <source>
        <strain evidence="2">JCM 17986</strain>
    </source>
</reference>
<keyword evidence="2" id="KW-1185">Reference proteome</keyword>
<evidence type="ECO:0000313" key="2">
    <source>
        <dbReference type="Proteomes" id="UP001500466"/>
    </source>
</evidence>
<proteinExistence type="predicted"/>
<comment type="caution">
    <text evidence="1">The sequence shown here is derived from an EMBL/GenBank/DDBJ whole genome shotgun (WGS) entry which is preliminary data.</text>
</comment>
<evidence type="ECO:0000313" key="1">
    <source>
        <dbReference type="EMBL" id="GAA4983455.1"/>
    </source>
</evidence>
<dbReference type="EMBL" id="BAABHS010000026">
    <property type="protein sequence ID" value="GAA4983455.1"/>
    <property type="molecule type" value="Genomic_DNA"/>
</dbReference>
<protein>
    <submittedName>
        <fullName evidence="1">Uncharacterized protein</fullName>
    </submittedName>
</protein>
<dbReference type="RefSeq" id="WP_345679014.1">
    <property type="nucleotide sequence ID" value="NZ_BAABHS010000026.1"/>
</dbReference>
<organism evidence="1 2">
    <name type="scientific">Yinghuangia aomiensis</name>
    <dbReference type="NCBI Taxonomy" id="676205"/>
    <lineage>
        <taxon>Bacteria</taxon>
        <taxon>Bacillati</taxon>
        <taxon>Actinomycetota</taxon>
        <taxon>Actinomycetes</taxon>
        <taxon>Kitasatosporales</taxon>
        <taxon>Streptomycetaceae</taxon>
        <taxon>Yinghuangia</taxon>
    </lineage>
</organism>
<gene>
    <name evidence="1" type="ORF">GCM10023205_61640</name>
</gene>
<sequence>MRTIVAASPATSGTEYAELVLGIDPVLFMGPAVESESERAARLDVAYDVLSDLWRKDVESAAYATTLVLAASKSRPSPSVGRPSGGYRVCAYGAQLRGGRIGGARWL</sequence>
<accession>A0ABP9I013</accession>
<name>A0ABP9I013_9ACTN</name>
<dbReference type="Proteomes" id="UP001500466">
    <property type="component" value="Unassembled WGS sequence"/>
</dbReference>